<name>A0A430Q7H3_SCHBO</name>
<feature type="domain" description="FLYWCH-type" evidence="5">
    <location>
        <begin position="111"/>
        <end position="165"/>
    </location>
</feature>
<evidence type="ECO:0000256" key="3">
    <source>
        <dbReference type="ARBA" id="ARBA00022833"/>
    </source>
</evidence>
<dbReference type="Gene3D" id="2.20.25.240">
    <property type="match status" value="1"/>
</dbReference>
<feature type="region of interest" description="Disordered" evidence="4">
    <location>
        <begin position="42"/>
        <end position="87"/>
    </location>
</feature>
<sequence length="890" mass="100482">MLDVDILWRSVGNMNATSIKNFHTLTYDLEGTEAEETIIGGSSTGQLHNTLGNNLNPHSAKKIHDDEEKRQPNYRSSSTEESKQNFTTELVNKSNEGQWNLIKVRVGFDVTRKGERSLVINGYKFTKSRDGMGDRVFWRCSRRECKATAVTVSNKVEHIRSIHSHLPPVAAEFFSEDSSRCEQEVRFNNLVYTQRSRIRRRSQPSPSMKLSKQSVTKSCFLEQIKELANTTSCSVTSNAVSHKNYSSNLRSMDCSNDLCIESSEYASPIKKRHCSDQDLSDYSTLQTLSALLTKWVDSKQVNIGNDETKDDLSNISKCILPPKKLSNNILTSEEYQLFNSNSVLDVNNSSNVYEDSLSKVSKSESFKKLTTLATSMNNIYNHSSENDLIGINKTSQIITRNGTTADEDDTNRDFINDNSQRNSIINNMSKTQQSDRSSPSIDVSSLEHNCQRQIILLNNEQLNELLKIINYSRFNNTPIQSESMNSPSLQTSSLVNDSLLNSIGLFAASDPNLTGGLAQCTTTYCCSYYPRLNSRVVNRNNDCCLPSFHHISSSTNLNSNPIVCSSFNNCSNNLFNKMSKSMAVSESNIDGCDTHVNGHKSSSPNFLIHWKKEKIRESVEEDGVNSLNGFYDNNDTFSHQLYQDKDHNNTLEMVDNYQISVSNTPMTNCSSQLLSHEFYAKYLLNRLKCIMKCDRINDDQINNNNNNDNNNNNNNGNGNSSNNNDRTYFSVRLNCCMNNKFSSYNTFSSNSRTTNTTNSYDSSSNSSARELIQSQSEITIQSSDDDQFLYNQIQDGILMKILNTVQQLTAKLDADADPPEVIQNCRAIQACLDTITAIKRAKSNQFFIDKQDETRSTNTLEESNDNLQPREFTSKNQENFQPFSPNFIQS</sequence>
<accession>A0A430Q7H3</accession>
<feature type="region of interest" description="Disordered" evidence="4">
    <location>
        <begin position="403"/>
        <end position="422"/>
    </location>
</feature>
<evidence type="ECO:0000256" key="4">
    <source>
        <dbReference type="SAM" id="MobiDB-lite"/>
    </source>
</evidence>
<proteinExistence type="predicted"/>
<gene>
    <name evidence="6" type="ORF">DC041_0006066</name>
</gene>
<dbReference type="AlphaFoldDB" id="A0A430Q7H3"/>
<keyword evidence="7" id="KW-1185">Reference proteome</keyword>
<feature type="compositionally biased region" description="Polar residues" evidence="4">
    <location>
        <begin position="44"/>
        <end position="57"/>
    </location>
</feature>
<protein>
    <submittedName>
        <fullName evidence="6">Run domain Beclin-1 interacting and cysteine-rich containing protein</fullName>
    </submittedName>
</protein>
<evidence type="ECO:0000259" key="5">
    <source>
        <dbReference type="Pfam" id="PF04500"/>
    </source>
</evidence>
<dbReference type="GO" id="GO:0008270">
    <property type="term" value="F:zinc ion binding"/>
    <property type="evidence" value="ECO:0007669"/>
    <property type="project" value="UniProtKB-KW"/>
</dbReference>
<feature type="region of interest" description="Disordered" evidence="4">
    <location>
        <begin position="703"/>
        <end position="724"/>
    </location>
</feature>
<feature type="compositionally biased region" description="Polar residues" evidence="4">
    <location>
        <begin position="874"/>
        <end position="890"/>
    </location>
</feature>
<keyword evidence="2" id="KW-0863">Zinc-finger</keyword>
<feature type="region of interest" description="Disordered" evidence="4">
    <location>
        <begin position="855"/>
        <end position="890"/>
    </location>
</feature>
<keyword evidence="1" id="KW-0479">Metal-binding</keyword>
<organism evidence="6 7">
    <name type="scientific">Schistosoma bovis</name>
    <name type="common">Blood fluke</name>
    <dbReference type="NCBI Taxonomy" id="6184"/>
    <lineage>
        <taxon>Eukaryota</taxon>
        <taxon>Metazoa</taxon>
        <taxon>Spiralia</taxon>
        <taxon>Lophotrochozoa</taxon>
        <taxon>Platyhelminthes</taxon>
        <taxon>Trematoda</taxon>
        <taxon>Digenea</taxon>
        <taxon>Strigeidida</taxon>
        <taxon>Schistosomatoidea</taxon>
        <taxon>Schistosomatidae</taxon>
        <taxon>Schistosoma</taxon>
    </lineage>
</organism>
<reference evidence="6 7" key="1">
    <citation type="journal article" date="2019" name="PLoS Pathog.">
        <title>Genome sequence of the bovine parasite Schistosoma bovis Tanzania.</title>
        <authorList>
            <person name="Oey H."/>
            <person name="Zakrzewski M."/>
            <person name="Gobert G."/>
            <person name="Gravermann K."/>
            <person name="Stoye J."/>
            <person name="Jones M."/>
            <person name="Mcmanus D."/>
            <person name="Krause L."/>
        </authorList>
    </citation>
    <scope>NUCLEOTIDE SEQUENCE [LARGE SCALE GENOMIC DNA]</scope>
    <source>
        <strain evidence="6 7">TAN1997</strain>
    </source>
</reference>
<dbReference type="STRING" id="6184.A0A430Q7H3"/>
<dbReference type="InterPro" id="IPR007588">
    <property type="entry name" value="Znf_FLYWCH"/>
</dbReference>
<feature type="compositionally biased region" description="Polar residues" evidence="4">
    <location>
        <begin position="856"/>
        <end position="867"/>
    </location>
</feature>
<dbReference type="Proteomes" id="UP000290809">
    <property type="component" value="Unassembled WGS sequence"/>
</dbReference>
<feature type="region of interest" description="Disordered" evidence="4">
    <location>
        <begin position="747"/>
        <end position="768"/>
    </location>
</feature>
<dbReference type="Pfam" id="PF04500">
    <property type="entry name" value="FLYWCH"/>
    <property type="match status" value="1"/>
</dbReference>
<comment type="caution">
    <text evidence="6">The sequence shown here is derived from an EMBL/GenBank/DDBJ whole genome shotgun (WGS) entry which is preliminary data.</text>
</comment>
<evidence type="ECO:0000313" key="6">
    <source>
        <dbReference type="EMBL" id="RTG83625.1"/>
    </source>
</evidence>
<feature type="compositionally biased region" description="Basic and acidic residues" evidence="4">
    <location>
        <begin position="62"/>
        <end position="71"/>
    </location>
</feature>
<evidence type="ECO:0000256" key="1">
    <source>
        <dbReference type="ARBA" id="ARBA00022723"/>
    </source>
</evidence>
<keyword evidence="3" id="KW-0862">Zinc</keyword>
<evidence type="ECO:0000256" key="2">
    <source>
        <dbReference type="ARBA" id="ARBA00022771"/>
    </source>
</evidence>
<evidence type="ECO:0000313" key="7">
    <source>
        <dbReference type="Proteomes" id="UP000290809"/>
    </source>
</evidence>
<dbReference type="EMBL" id="QMKO01002404">
    <property type="protein sequence ID" value="RTG83625.1"/>
    <property type="molecule type" value="Genomic_DNA"/>
</dbReference>